<dbReference type="InterPro" id="IPR001466">
    <property type="entry name" value="Beta-lactam-related"/>
</dbReference>
<sequence>MTKNEKHNEFENHLIPSIQVKNELRFYNINNRMQYYDVPGLAIAIIKKGEIIFSKGYGFAQLKDSVKVNNNTVFQAGSLSKSITAVTVMRLVEKGILDLDTNIDEYLKTWKFPKSKYRNEKPITLRNLLSHTAGVKNNNHFGFAENEKFPTINELLNGYKNYKRISMDTIPGARYKYSNTGYAVLEKIIEDVTKKSFQQVVSEKVFIPFGMTNSSGVTRTFDKEDKQTSYAFNNEGKRYKEYWFNAANKASGGIWTSAEDLARFIIKFQKILKGKNSFISSELANKMLVPVKAKYGLGFDIKLVKDSTIFYHTGKNRGFTNIMMGMQDTSNGIVVLTNADNGGYLFMEIVRGVSELNNWNFSKPKVLETITVSKETLETYKGVYKATIDGDIYSLEIELEGKHLKLIDLDQEDVTYPLRAVTKTKFRDINDGEKVDFITNDKGEIMLLWDETFKFEKQNVN</sequence>
<organism evidence="2 3">
    <name type="scientific">Polaribacter porphyrae</name>
    <dbReference type="NCBI Taxonomy" id="1137780"/>
    <lineage>
        <taxon>Bacteria</taxon>
        <taxon>Pseudomonadati</taxon>
        <taxon>Bacteroidota</taxon>
        <taxon>Flavobacteriia</taxon>
        <taxon>Flavobacteriales</taxon>
        <taxon>Flavobacteriaceae</taxon>
    </lineage>
</organism>
<dbReference type="InterPro" id="IPR012338">
    <property type="entry name" value="Beta-lactam/transpept-like"/>
</dbReference>
<protein>
    <recommendedName>
        <fullName evidence="1">Beta-lactamase-related domain-containing protein</fullName>
    </recommendedName>
</protein>
<reference evidence="2 3" key="1">
    <citation type="submission" date="2016-12" db="EMBL/GenBank/DDBJ databases">
        <title>Trade-off between light-utilization and light-protection in marine flavobacteria.</title>
        <authorList>
            <person name="Kumagai Y."/>
            <person name="Yoshizawa S."/>
            <person name="Kogure K."/>
            <person name="Iwasaki W."/>
        </authorList>
    </citation>
    <scope>NUCLEOTIDE SEQUENCE [LARGE SCALE GENOMIC DNA]</scope>
    <source>
        <strain evidence="2 3">NBRC 108759</strain>
    </source>
</reference>
<dbReference type="PANTHER" id="PTHR46825:SF12">
    <property type="entry name" value="PENICILLIN-BINDING PROTEIN 4"/>
    <property type="match status" value="1"/>
</dbReference>
<keyword evidence="3" id="KW-1185">Reference proteome</keyword>
<evidence type="ECO:0000259" key="1">
    <source>
        <dbReference type="Pfam" id="PF00144"/>
    </source>
</evidence>
<proteinExistence type="predicted"/>
<gene>
    <name evidence="2" type="ORF">BTO18_12830</name>
</gene>
<dbReference type="Proteomes" id="UP000238882">
    <property type="component" value="Unassembled WGS sequence"/>
</dbReference>
<comment type="caution">
    <text evidence="2">The sequence shown here is derived from an EMBL/GenBank/DDBJ whole genome shotgun (WGS) entry which is preliminary data.</text>
</comment>
<dbReference type="Gene3D" id="3.40.710.10">
    <property type="entry name" value="DD-peptidase/beta-lactamase superfamily"/>
    <property type="match status" value="1"/>
</dbReference>
<evidence type="ECO:0000313" key="2">
    <source>
        <dbReference type="EMBL" id="PQJ79999.1"/>
    </source>
</evidence>
<dbReference type="PANTHER" id="PTHR46825">
    <property type="entry name" value="D-ALANYL-D-ALANINE-CARBOXYPEPTIDASE/ENDOPEPTIDASE AMPH"/>
    <property type="match status" value="1"/>
</dbReference>
<dbReference type="SUPFAM" id="SSF56601">
    <property type="entry name" value="beta-lactamase/transpeptidase-like"/>
    <property type="match status" value="1"/>
</dbReference>
<evidence type="ECO:0000313" key="3">
    <source>
        <dbReference type="Proteomes" id="UP000238882"/>
    </source>
</evidence>
<name>A0A2S7WQX7_9FLAO</name>
<feature type="domain" description="Beta-lactamase-related" evidence="1">
    <location>
        <begin position="29"/>
        <end position="342"/>
    </location>
</feature>
<dbReference type="InterPro" id="IPR050491">
    <property type="entry name" value="AmpC-like"/>
</dbReference>
<dbReference type="AlphaFoldDB" id="A0A2S7WQX7"/>
<dbReference type="Pfam" id="PF00144">
    <property type="entry name" value="Beta-lactamase"/>
    <property type="match status" value="1"/>
</dbReference>
<accession>A0A2S7WQX7</accession>
<dbReference type="EMBL" id="MSCN01000001">
    <property type="protein sequence ID" value="PQJ79999.1"/>
    <property type="molecule type" value="Genomic_DNA"/>
</dbReference>